<evidence type="ECO:0000259" key="5">
    <source>
        <dbReference type="Pfam" id="PF04542"/>
    </source>
</evidence>
<keyword evidence="8" id="KW-1185">Reference proteome</keyword>
<dbReference type="Pfam" id="PF04542">
    <property type="entry name" value="Sigma70_r2"/>
    <property type="match status" value="1"/>
</dbReference>
<dbReference type="Gene3D" id="1.10.1740.10">
    <property type="match status" value="1"/>
</dbReference>
<dbReference type="SUPFAM" id="SSF88659">
    <property type="entry name" value="Sigma3 and sigma4 domains of RNA polymerase sigma factors"/>
    <property type="match status" value="1"/>
</dbReference>
<dbReference type="PANTHER" id="PTHR43133">
    <property type="entry name" value="RNA POLYMERASE ECF-TYPE SIGMA FACTO"/>
    <property type="match status" value="1"/>
</dbReference>
<dbReference type="CDD" id="cd06171">
    <property type="entry name" value="Sigma70_r4"/>
    <property type="match status" value="1"/>
</dbReference>
<evidence type="ECO:0000256" key="1">
    <source>
        <dbReference type="ARBA" id="ARBA00010641"/>
    </source>
</evidence>
<dbReference type="EMBL" id="JBEPLV010000001">
    <property type="protein sequence ID" value="MET3544464.1"/>
    <property type="molecule type" value="Genomic_DNA"/>
</dbReference>
<protein>
    <submittedName>
        <fullName evidence="7">RNA polymerase sigma-70 factor (ECF subfamily)</fullName>
    </submittedName>
</protein>
<keyword evidence="2" id="KW-0805">Transcription regulation</keyword>
<keyword evidence="4" id="KW-0804">Transcription</keyword>
<evidence type="ECO:0000256" key="4">
    <source>
        <dbReference type="ARBA" id="ARBA00023163"/>
    </source>
</evidence>
<evidence type="ECO:0000256" key="3">
    <source>
        <dbReference type="ARBA" id="ARBA00023082"/>
    </source>
</evidence>
<organism evidence="7 8">
    <name type="scientific">Paenibacillus favisporus</name>
    <dbReference type="NCBI Taxonomy" id="221028"/>
    <lineage>
        <taxon>Bacteria</taxon>
        <taxon>Bacillati</taxon>
        <taxon>Bacillota</taxon>
        <taxon>Bacilli</taxon>
        <taxon>Bacillales</taxon>
        <taxon>Paenibacillaceae</taxon>
        <taxon>Paenibacillus</taxon>
    </lineage>
</organism>
<reference evidence="7 8" key="1">
    <citation type="submission" date="2024-06" db="EMBL/GenBank/DDBJ databases">
        <title>Genomic Encyclopedia of Type Strains, Phase IV (KMG-IV): sequencing the most valuable type-strain genomes for metagenomic binning, comparative biology and taxonomic classification.</title>
        <authorList>
            <person name="Goeker M."/>
        </authorList>
    </citation>
    <scope>NUCLEOTIDE SEQUENCE [LARGE SCALE GENOMIC DNA]</scope>
    <source>
        <strain evidence="7 8">DSM 17253</strain>
    </source>
</reference>
<dbReference type="InterPro" id="IPR039425">
    <property type="entry name" value="RNA_pol_sigma-70-like"/>
</dbReference>
<feature type="domain" description="RNA polymerase sigma-70 region 2" evidence="5">
    <location>
        <begin position="22"/>
        <end position="89"/>
    </location>
</feature>
<proteinExistence type="inferred from homology"/>
<evidence type="ECO:0000259" key="6">
    <source>
        <dbReference type="Pfam" id="PF08281"/>
    </source>
</evidence>
<gene>
    <name evidence="7" type="ORF">ABID47_001058</name>
</gene>
<evidence type="ECO:0000313" key="8">
    <source>
        <dbReference type="Proteomes" id="UP001549098"/>
    </source>
</evidence>
<dbReference type="InterPro" id="IPR013325">
    <property type="entry name" value="RNA_pol_sigma_r2"/>
</dbReference>
<dbReference type="InterPro" id="IPR013324">
    <property type="entry name" value="RNA_pol_sigma_r3/r4-like"/>
</dbReference>
<dbReference type="Proteomes" id="UP001549098">
    <property type="component" value="Unassembled WGS sequence"/>
</dbReference>
<dbReference type="InterPro" id="IPR036388">
    <property type="entry name" value="WH-like_DNA-bd_sf"/>
</dbReference>
<dbReference type="InterPro" id="IPR013249">
    <property type="entry name" value="RNA_pol_sigma70_r4_t2"/>
</dbReference>
<comment type="caution">
    <text evidence="7">The sequence shown here is derived from an EMBL/GenBank/DDBJ whole genome shotgun (WGS) entry which is preliminary data.</text>
</comment>
<dbReference type="NCBIfam" id="TIGR02937">
    <property type="entry name" value="sigma70-ECF"/>
    <property type="match status" value="1"/>
</dbReference>
<dbReference type="SUPFAM" id="SSF88946">
    <property type="entry name" value="Sigma2 domain of RNA polymerase sigma factors"/>
    <property type="match status" value="1"/>
</dbReference>
<sequence length="179" mass="20619">MLDMVVEVKKAQEGDLDTFVMLIRQLESRLYGLAKSIVKRDEDCADAIQETLLNAYKSLNTLKKPEFFNTWIIRILINECNQVLRLRRRTIVMGELPETNYPLAAHGADHQTSDLQEAVDRLNDTLRLVVHLFYYQDLSVKQIAEILDISEGAVRARLHRARGVLADWMNSMRMNFAGI</sequence>
<dbReference type="InterPro" id="IPR007627">
    <property type="entry name" value="RNA_pol_sigma70_r2"/>
</dbReference>
<keyword evidence="3" id="KW-0731">Sigma factor</keyword>
<comment type="similarity">
    <text evidence="1">Belongs to the sigma-70 factor family. ECF subfamily.</text>
</comment>
<dbReference type="InterPro" id="IPR014284">
    <property type="entry name" value="RNA_pol_sigma-70_dom"/>
</dbReference>
<dbReference type="Pfam" id="PF08281">
    <property type="entry name" value="Sigma70_r4_2"/>
    <property type="match status" value="1"/>
</dbReference>
<dbReference type="Gene3D" id="1.10.10.10">
    <property type="entry name" value="Winged helix-like DNA-binding domain superfamily/Winged helix DNA-binding domain"/>
    <property type="match status" value="1"/>
</dbReference>
<accession>A0ABV2EZ24</accession>
<evidence type="ECO:0000313" key="7">
    <source>
        <dbReference type="EMBL" id="MET3544464.1"/>
    </source>
</evidence>
<feature type="domain" description="RNA polymerase sigma factor 70 region 4 type 2" evidence="6">
    <location>
        <begin position="114"/>
        <end position="162"/>
    </location>
</feature>
<name>A0ABV2EZ24_9BACL</name>
<evidence type="ECO:0000256" key="2">
    <source>
        <dbReference type="ARBA" id="ARBA00023015"/>
    </source>
</evidence>
<dbReference type="PANTHER" id="PTHR43133:SF51">
    <property type="entry name" value="RNA POLYMERASE SIGMA FACTOR"/>
    <property type="match status" value="1"/>
</dbReference>